<proteinExistence type="predicted"/>
<gene>
    <name evidence="3" type="ORF">M5X12_22065</name>
</gene>
<comment type="caution">
    <text evidence="3">The sequence shown here is derived from an EMBL/GenBank/DDBJ whole genome shotgun (WGS) entry which is preliminary data.</text>
</comment>
<name>A0ABT4H2L6_PAEAL</name>
<keyword evidence="4" id="KW-1185">Reference proteome</keyword>
<dbReference type="EMBL" id="JAMDNP010000050">
    <property type="protein sequence ID" value="MCY9763223.1"/>
    <property type="molecule type" value="Genomic_DNA"/>
</dbReference>
<feature type="compositionally biased region" description="Acidic residues" evidence="1">
    <location>
        <begin position="116"/>
        <end position="134"/>
    </location>
</feature>
<protein>
    <submittedName>
        <fullName evidence="3">Uncharacterized protein</fullName>
    </submittedName>
</protein>
<evidence type="ECO:0000256" key="2">
    <source>
        <dbReference type="SAM" id="Phobius"/>
    </source>
</evidence>
<evidence type="ECO:0000256" key="1">
    <source>
        <dbReference type="SAM" id="MobiDB-lite"/>
    </source>
</evidence>
<keyword evidence="2" id="KW-0472">Membrane</keyword>
<keyword evidence="2" id="KW-0812">Transmembrane</keyword>
<keyword evidence="2" id="KW-1133">Transmembrane helix</keyword>
<feature type="transmembrane region" description="Helical" evidence="2">
    <location>
        <begin position="427"/>
        <end position="447"/>
    </location>
</feature>
<accession>A0ABT4H2L6</accession>
<sequence>MFGIISSPENHSEIKDAIGAGDIWVDKVGSFTPETFIQHCQAAASVQIQTLIIDAGSTDDATLIKGVRQYRLKRDLTRIVVICPGREPGDTTINTLLKFQVYDFVAPRIEMLDTYEEEEDDEDDDNSENEEELVETQRRYPLSYYIEQQLRMPSSYANAARWDTGTDYYLTQEKTKNESNNDKEPKAVQKSIDPSLIEEIQNIEILPPPIKERHTLVETIFDTITIAVIGVESNVCTTHTALLISNFLNDYDYKVGIVEANDKRDFEKMEYAYEGMKGYKSEQRSFSINEVDYYKTSSTLDMAHLKEKAYDYLILDLGSYEKCKYIEEFRRASVHVVVGHGSEWRQQKIFEFNKAFENSDRTKWIYCIPFGDELTLKDIKKEIGLGIVVSLPAHPNPWEGQKDTESVLYSFLQDYLGQRRSMSKTKILYGVIIVAAIIIIILLLLLFTK</sequence>
<dbReference type="Proteomes" id="UP001527181">
    <property type="component" value="Unassembled WGS sequence"/>
</dbReference>
<dbReference type="RefSeq" id="WP_268600164.1">
    <property type="nucleotide sequence ID" value="NZ_JAMDNP010000050.1"/>
</dbReference>
<evidence type="ECO:0000313" key="3">
    <source>
        <dbReference type="EMBL" id="MCY9763223.1"/>
    </source>
</evidence>
<organism evidence="3 4">
    <name type="scientific">Paenibacillus alvei</name>
    <name type="common">Bacillus alvei</name>
    <dbReference type="NCBI Taxonomy" id="44250"/>
    <lineage>
        <taxon>Bacteria</taxon>
        <taxon>Bacillati</taxon>
        <taxon>Bacillota</taxon>
        <taxon>Bacilli</taxon>
        <taxon>Bacillales</taxon>
        <taxon>Paenibacillaceae</taxon>
        <taxon>Paenibacillus</taxon>
    </lineage>
</organism>
<feature type="region of interest" description="Disordered" evidence="1">
    <location>
        <begin position="116"/>
        <end position="136"/>
    </location>
</feature>
<reference evidence="3 4" key="1">
    <citation type="submission" date="2022-05" db="EMBL/GenBank/DDBJ databases">
        <title>Genome Sequencing of Bee-Associated Microbes.</title>
        <authorList>
            <person name="Dunlap C."/>
        </authorList>
    </citation>
    <scope>NUCLEOTIDE SEQUENCE [LARGE SCALE GENOMIC DNA]</scope>
    <source>
        <strain evidence="3 4">NRRL B-04010</strain>
    </source>
</reference>
<evidence type="ECO:0000313" key="4">
    <source>
        <dbReference type="Proteomes" id="UP001527181"/>
    </source>
</evidence>